<feature type="signal peptide" evidence="1">
    <location>
        <begin position="1"/>
        <end position="19"/>
    </location>
</feature>
<keyword evidence="3" id="KW-1185">Reference proteome</keyword>
<evidence type="ECO:0000313" key="3">
    <source>
        <dbReference type="Proteomes" id="UP000315901"/>
    </source>
</evidence>
<accession>A0A501WQ51</accession>
<feature type="chain" id="PRO_5021491305" description="DUF4136 domain-containing protein" evidence="1">
    <location>
        <begin position="20"/>
        <end position="157"/>
    </location>
</feature>
<organism evidence="2 3">
    <name type="scientific">Maribrevibacterium harenarium</name>
    <dbReference type="NCBI Taxonomy" id="2589817"/>
    <lineage>
        <taxon>Bacteria</taxon>
        <taxon>Pseudomonadati</taxon>
        <taxon>Pseudomonadota</taxon>
        <taxon>Gammaproteobacteria</taxon>
        <taxon>Oceanospirillales</taxon>
        <taxon>Oceanospirillaceae</taxon>
        <taxon>Maribrevibacterium</taxon>
    </lineage>
</organism>
<sequence>MNLIKSFSFTFFLFLTACAGSGVKMTPLEIQSMQTRQYENEYAVVFSSTISVLQDLGYTVTNASKDTGLIAAESASESDTFSKIMLNQTSVSKTKATAFIEEIGSSTKIRLNFVNSNKTSSMYGQTNEEDEAVLDPQIYQNAFDKIENAIFVRASAK</sequence>
<comment type="caution">
    <text evidence="2">The sequence shown here is derived from an EMBL/GenBank/DDBJ whole genome shotgun (WGS) entry which is preliminary data.</text>
</comment>
<keyword evidence="1" id="KW-0732">Signal</keyword>
<dbReference type="RefSeq" id="WP_140590438.1">
    <property type="nucleotide sequence ID" value="NZ_VFRR01000038.1"/>
</dbReference>
<dbReference type="EMBL" id="VFRR01000038">
    <property type="protein sequence ID" value="TPE47906.1"/>
    <property type="molecule type" value="Genomic_DNA"/>
</dbReference>
<name>A0A501WQ51_9GAMM</name>
<reference evidence="2 3" key="1">
    <citation type="submission" date="2019-06" db="EMBL/GenBank/DDBJ databases">
        <title>A novel bacterium of genus Marinomonas, isolated from coastal sand.</title>
        <authorList>
            <person name="Huang H."/>
            <person name="Mo K."/>
            <person name="Hu Y."/>
        </authorList>
    </citation>
    <scope>NUCLEOTIDE SEQUENCE [LARGE SCALE GENOMIC DNA]</scope>
    <source>
        <strain evidence="2 3">HB171799</strain>
    </source>
</reference>
<dbReference type="PROSITE" id="PS51257">
    <property type="entry name" value="PROKAR_LIPOPROTEIN"/>
    <property type="match status" value="1"/>
</dbReference>
<evidence type="ECO:0000256" key="1">
    <source>
        <dbReference type="SAM" id="SignalP"/>
    </source>
</evidence>
<evidence type="ECO:0008006" key="4">
    <source>
        <dbReference type="Google" id="ProtNLM"/>
    </source>
</evidence>
<protein>
    <recommendedName>
        <fullName evidence="4">DUF4136 domain-containing protein</fullName>
    </recommendedName>
</protein>
<dbReference type="Proteomes" id="UP000315901">
    <property type="component" value="Unassembled WGS sequence"/>
</dbReference>
<dbReference type="AlphaFoldDB" id="A0A501WQ51"/>
<gene>
    <name evidence="2" type="ORF">FJM67_13925</name>
</gene>
<evidence type="ECO:0000313" key="2">
    <source>
        <dbReference type="EMBL" id="TPE47906.1"/>
    </source>
</evidence>
<proteinExistence type="predicted"/>
<dbReference type="OrthoDB" id="7062871at2"/>